<dbReference type="CDD" id="cd01335">
    <property type="entry name" value="Radical_SAM"/>
    <property type="match status" value="1"/>
</dbReference>
<evidence type="ECO:0000256" key="4">
    <source>
        <dbReference type="ARBA" id="ARBA00023004"/>
    </source>
</evidence>
<dbReference type="OrthoDB" id="9808022at2"/>
<evidence type="ECO:0000256" key="2">
    <source>
        <dbReference type="ARBA" id="ARBA00022691"/>
    </source>
</evidence>
<evidence type="ECO:0000256" key="3">
    <source>
        <dbReference type="ARBA" id="ARBA00022723"/>
    </source>
</evidence>
<dbReference type="PANTHER" id="PTHR13932">
    <property type="entry name" value="COPROPORPHYRINIGEN III OXIDASE"/>
    <property type="match status" value="1"/>
</dbReference>
<dbReference type="InterPro" id="IPR006638">
    <property type="entry name" value="Elp3/MiaA/NifB-like_rSAM"/>
</dbReference>
<reference evidence="7 8" key="1">
    <citation type="submission" date="2019-07" db="EMBL/GenBank/DDBJ databases">
        <authorList>
            <person name="Kim J."/>
        </authorList>
    </citation>
    <scope>NUCLEOTIDE SEQUENCE [LARGE SCALE GENOMIC DNA]</scope>
    <source>
        <strain evidence="7 8">N4</strain>
    </source>
</reference>
<dbReference type="SUPFAM" id="SSF102114">
    <property type="entry name" value="Radical SAM enzymes"/>
    <property type="match status" value="1"/>
</dbReference>
<dbReference type="SFLD" id="SFLDS00029">
    <property type="entry name" value="Radical_SAM"/>
    <property type="match status" value="1"/>
</dbReference>
<dbReference type="GO" id="GO:0046872">
    <property type="term" value="F:metal ion binding"/>
    <property type="evidence" value="ECO:0007669"/>
    <property type="project" value="UniProtKB-KW"/>
</dbReference>
<dbReference type="GO" id="GO:0051539">
    <property type="term" value="F:4 iron, 4 sulfur cluster binding"/>
    <property type="evidence" value="ECO:0007669"/>
    <property type="project" value="TreeGrafter"/>
</dbReference>
<evidence type="ECO:0000313" key="8">
    <source>
        <dbReference type="Proteomes" id="UP000318102"/>
    </source>
</evidence>
<dbReference type="InterPro" id="IPR058240">
    <property type="entry name" value="rSAM_sf"/>
</dbReference>
<evidence type="ECO:0000256" key="5">
    <source>
        <dbReference type="ARBA" id="ARBA00023014"/>
    </source>
</evidence>
<evidence type="ECO:0000259" key="6">
    <source>
        <dbReference type="PROSITE" id="PS51918"/>
    </source>
</evidence>
<dbReference type="Gene3D" id="3.20.20.70">
    <property type="entry name" value="Aldolase class I"/>
    <property type="match status" value="1"/>
</dbReference>
<gene>
    <name evidence="7" type="ORF">FPZ44_11180</name>
</gene>
<comment type="caution">
    <text evidence="7">The sequence shown here is derived from an EMBL/GenBank/DDBJ whole genome shotgun (WGS) entry which is preliminary data.</text>
</comment>
<proteinExistence type="predicted"/>
<name>A0A559J115_9BACL</name>
<dbReference type="PANTHER" id="PTHR13932:SF5">
    <property type="entry name" value="RADICAL S-ADENOSYL METHIONINE DOMAIN-CONTAINING PROTEIN 1, MITOCHONDRIAL"/>
    <property type="match status" value="1"/>
</dbReference>
<accession>A0A559J115</accession>
<organism evidence="7 8">
    <name type="scientific">Paenibacillus agilis</name>
    <dbReference type="NCBI Taxonomy" id="3020863"/>
    <lineage>
        <taxon>Bacteria</taxon>
        <taxon>Bacillati</taxon>
        <taxon>Bacillota</taxon>
        <taxon>Bacilli</taxon>
        <taxon>Bacillales</taxon>
        <taxon>Paenibacillaceae</taxon>
        <taxon>Paenibacillus</taxon>
    </lineage>
</organism>
<dbReference type="GO" id="GO:0003824">
    <property type="term" value="F:catalytic activity"/>
    <property type="evidence" value="ECO:0007669"/>
    <property type="project" value="InterPro"/>
</dbReference>
<dbReference type="SFLD" id="SFLDG01065">
    <property type="entry name" value="anaerobic_coproporphyrinogen-I"/>
    <property type="match status" value="1"/>
</dbReference>
<dbReference type="InterPro" id="IPR034505">
    <property type="entry name" value="Coproporphyrinogen-III_oxidase"/>
</dbReference>
<sequence length="433" mass="50268">MIGDVILDLLMKREDFTTSYPPFNVLNIKDTSALWEKKRVNVYVHLPFCPTRCDFCYYRVEEPKGRDEISDYVELLLKEIEIMSQRPEFNTYTMESMYFGGGTPTMLSADQIVTITEAIKKVFPVTDDFEFCVEVRPGGEATTPKLESMKKLGVHRVSMGVQSLDEKVLELNGRNHSKPLFYSTYERVRKAGFDWVSCDIMSGMVGATDENWINTINEMVQLKPENIALYKMEVYYNTKLFRKVRKDPDLLISNAKEVQHFEYARETFGRNGYSMWDCFSFTNNDRYIHRHRLNVQSGGEMIGIGLSSHSYVNGYIYQNASQLNEYRDFVNNNKLPINRAYKMSQQDEIIRFITMGLKNLSFSASDFLNRFGFEVQDLYGKQMSYLMEKGIVIKNGDNFIVTSSYYGYADDIGRYFYPENKKESMLAHISRGG</sequence>
<dbReference type="Proteomes" id="UP000318102">
    <property type="component" value="Unassembled WGS sequence"/>
</dbReference>
<dbReference type="SMART" id="SM00729">
    <property type="entry name" value="Elp3"/>
    <property type="match status" value="1"/>
</dbReference>
<dbReference type="Pfam" id="PF04055">
    <property type="entry name" value="Radical_SAM"/>
    <property type="match status" value="1"/>
</dbReference>
<evidence type="ECO:0000256" key="1">
    <source>
        <dbReference type="ARBA" id="ARBA00017228"/>
    </source>
</evidence>
<dbReference type="InterPro" id="IPR013785">
    <property type="entry name" value="Aldolase_TIM"/>
</dbReference>
<dbReference type="PROSITE" id="PS51918">
    <property type="entry name" value="RADICAL_SAM"/>
    <property type="match status" value="1"/>
</dbReference>
<feature type="domain" description="Radical SAM core" evidence="6">
    <location>
        <begin position="34"/>
        <end position="270"/>
    </location>
</feature>
<dbReference type="InterPro" id="IPR007197">
    <property type="entry name" value="rSAM"/>
</dbReference>
<dbReference type="GO" id="GO:0005737">
    <property type="term" value="C:cytoplasm"/>
    <property type="evidence" value="ECO:0007669"/>
    <property type="project" value="TreeGrafter"/>
</dbReference>
<evidence type="ECO:0000313" key="7">
    <source>
        <dbReference type="EMBL" id="TVX93567.1"/>
    </source>
</evidence>
<dbReference type="EMBL" id="VNJK01000001">
    <property type="protein sequence ID" value="TVX93567.1"/>
    <property type="molecule type" value="Genomic_DNA"/>
</dbReference>
<keyword evidence="2" id="KW-0949">S-adenosyl-L-methionine</keyword>
<keyword evidence="4" id="KW-0408">Iron</keyword>
<keyword evidence="5" id="KW-0411">Iron-sulfur</keyword>
<dbReference type="AlphaFoldDB" id="A0A559J115"/>
<dbReference type="GO" id="GO:0006779">
    <property type="term" value="P:porphyrin-containing compound biosynthetic process"/>
    <property type="evidence" value="ECO:0007669"/>
    <property type="project" value="TreeGrafter"/>
</dbReference>
<protein>
    <recommendedName>
        <fullName evidence="1">Heme chaperone HemW</fullName>
    </recommendedName>
</protein>
<keyword evidence="8" id="KW-1185">Reference proteome</keyword>
<dbReference type="SFLD" id="SFLDG01082">
    <property type="entry name" value="B12-binding_domain_containing"/>
    <property type="match status" value="1"/>
</dbReference>
<keyword evidence="3" id="KW-0479">Metal-binding</keyword>